<keyword evidence="3" id="KW-1185">Reference proteome</keyword>
<dbReference type="Proteomes" id="UP000799770">
    <property type="component" value="Unassembled WGS sequence"/>
</dbReference>
<reference evidence="2" key="1">
    <citation type="journal article" date="2020" name="Stud. Mycol.">
        <title>101 Dothideomycetes genomes: a test case for predicting lifestyles and emergence of pathogens.</title>
        <authorList>
            <person name="Haridas S."/>
            <person name="Albert R."/>
            <person name="Binder M."/>
            <person name="Bloem J."/>
            <person name="Labutti K."/>
            <person name="Salamov A."/>
            <person name="Andreopoulos B."/>
            <person name="Baker S."/>
            <person name="Barry K."/>
            <person name="Bills G."/>
            <person name="Bluhm B."/>
            <person name="Cannon C."/>
            <person name="Castanera R."/>
            <person name="Culley D."/>
            <person name="Daum C."/>
            <person name="Ezra D."/>
            <person name="Gonzalez J."/>
            <person name="Henrissat B."/>
            <person name="Kuo A."/>
            <person name="Liang C."/>
            <person name="Lipzen A."/>
            <person name="Lutzoni F."/>
            <person name="Magnuson J."/>
            <person name="Mondo S."/>
            <person name="Nolan M."/>
            <person name="Ohm R."/>
            <person name="Pangilinan J."/>
            <person name="Park H.-J."/>
            <person name="Ramirez L."/>
            <person name="Alfaro M."/>
            <person name="Sun H."/>
            <person name="Tritt A."/>
            <person name="Yoshinaga Y."/>
            <person name="Zwiers L.-H."/>
            <person name="Turgeon B."/>
            <person name="Goodwin S."/>
            <person name="Spatafora J."/>
            <person name="Crous P."/>
            <person name="Grigoriev I."/>
        </authorList>
    </citation>
    <scope>NUCLEOTIDE SEQUENCE</scope>
    <source>
        <strain evidence="2">CBS 627.86</strain>
    </source>
</reference>
<protein>
    <submittedName>
        <fullName evidence="2">Uncharacterized protein</fullName>
    </submittedName>
</protein>
<proteinExistence type="predicted"/>
<accession>A0A6A5YM66</accession>
<dbReference type="EMBL" id="ML977349">
    <property type="protein sequence ID" value="KAF2108172.1"/>
    <property type="molecule type" value="Genomic_DNA"/>
</dbReference>
<dbReference type="OrthoDB" id="3862662at2759"/>
<feature type="region of interest" description="Disordered" evidence="1">
    <location>
        <begin position="136"/>
        <end position="160"/>
    </location>
</feature>
<organism evidence="2 3">
    <name type="scientific">Lophiotrema nucula</name>
    <dbReference type="NCBI Taxonomy" id="690887"/>
    <lineage>
        <taxon>Eukaryota</taxon>
        <taxon>Fungi</taxon>
        <taxon>Dikarya</taxon>
        <taxon>Ascomycota</taxon>
        <taxon>Pezizomycotina</taxon>
        <taxon>Dothideomycetes</taxon>
        <taxon>Pleosporomycetidae</taxon>
        <taxon>Pleosporales</taxon>
        <taxon>Lophiotremataceae</taxon>
        <taxon>Lophiotrema</taxon>
    </lineage>
</organism>
<dbReference type="AlphaFoldDB" id="A0A6A5YM66"/>
<evidence type="ECO:0000256" key="1">
    <source>
        <dbReference type="SAM" id="MobiDB-lite"/>
    </source>
</evidence>
<sequence>MRYSRLLETDSVIGRDESDCMRALQAQEVQMRPEVISQAQCRYPEGGKRGIPAAYITSLEQRLLETEAALFAALAAVQRQDDDEPNSVDWPNPIMRTAWSGRTKIDRQEEWRQFPLESAQQLAAWYQAKRQHSEAVQAPDAELASRGDASFESESARNHDPQYIEPSIEIDLSHQPQDVTTTLETPPIPVHESSDVLAKTYSSAQWRNYF</sequence>
<evidence type="ECO:0000313" key="2">
    <source>
        <dbReference type="EMBL" id="KAF2108172.1"/>
    </source>
</evidence>
<evidence type="ECO:0000313" key="3">
    <source>
        <dbReference type="Proteomes" id="UP000799770"/>
    </source>
</evidence>
<name>A0A6A5YM66_9PLEO</name>
<gene>
    <name evidence="2" type="ORF">BDV96DRAFT_672276</name>
</gene>